<gene>
    <name evidence="2" type="ORF">JTE90_005768</name>
</gene>
<reference evidence="2 3" key="1">
    <citation type="journal article" date="2022" name="Nat. Ecol. Evol.">
        <title>A masculinizing supergene underlies an exaggerated male reproductive morph in a spider.</title>
        <authorList>
            <person name="Hendrickx F."/>
            <person name="De Corte Z."/>
            <person name="Sonet G."/>
            <person name="Van Belleghem S.M."/>
            <person name="Kostlbacher S."/>
            <person name="Vangestel C."/>
        </authorList>
    </citation>
    <scope>NUCLEOTIDE SEQUENCE [LARGE SCALE GENOMIC DNA]</scope>
    <source>
        <strain evidence="2">W744_W776</strain>
    </source>
</reference>
<evidence type="ECO:0000313" key="2">
    <source>
        <dbReference type="EMBL" id="KAG8186996.1"/>
    </source>
</evidence>
<feature type="compositionally biased region" description="Polar residues" evidence="1">
    <location>
        <begin position="193"/>
        <end position="202"/>
    </location>
</feature>
<comment type="caution">
    <text evidence="2">The sequence shown here is derived from an EMBL/GenBank/DDBJ whole genome shotgun (WGS) entry which is preliminary data.</text>
</comment>
<proteinExistence type="predicted"/>
<accession>A0AAV6URP1</accession>
<dbReference type="Proteomes" id="UP000827092">
    <property type="component" value="Unassembled WGS sequence"/>
</dbReference>
<evidence type="ECO:0000256" key="1">
    <source>
        <dbReference type="SAM" id="MobiDB-lite"/>
    </source>
</evidence>
<evidence type="ECO:0000313" key="3">
    <source>
        <dbReference type="Proteomes" id="UP000827092"/>
    </source>
</evidence>
<organism evidence="2 3">
    <name type="scientific">Oedothorax gibbosus</name>
    <dbReference type="NCBI Taxonomy" id="931172"/>
    <lineage>
        <taxon>Eukaryota</taxon>
        <taxon>Metazoa</taxon>
        <taxon>Ecdysozoa</taxon>
        <taxon>Arthropoda</taxon>
        <taxon>Chelicerata</taxon>
        <taxon>Arachnida</taxon>
        <taxon>Araneae</taxon>
        <taxon>Araneomorphae</taxon>
        <taxon>Entelegynae</taxon>
        <taxon>Araneoidea</taxon>
        <taxon>Linyphiidae</taxon>
        <taxon>Erigoninae</taxon>
        <taxon>Oedothorax</taxon>
    </lineage>
</organism>
<protein>
    <submittedName>
        <fullName evidence="2">Uncharacterized protein</fullName>
    </submittedName>
</protein>
<keyword evidence="3" id="KW-1185">Reference proteome</keyword>
<name>A0AAV6URP1_9ARAC</name>
<dbReference type="EMBL" id="JAFNEN010000282">
    <property type="protein sequence ID" value="KAG8186996.1"/>
    <property type="molecule type" value="Genomic_DNA"/>
</dbReference>
<sequence>MFPVSSVMASPEGCVTVNWDIHNFSLLLKVEEFLHLRSPRWDIEDTEGRIQMLILYQYISKYHWRHSSDGIIVALHGRQELSAFSQVVRETPLKPKFQTYTARHELPVLSQVDWETQLKPNSAANIAKYKNVSGAASYDLLLLDWEPLAPVQVVRETPLNPNFQTYNARHELSVSSQVVRETPLKPTFKPTMPDTSCQSSHKLSGRHN</sequence>
<feature type="region of interest" description="Disordered" evidence="1">
    <location>
        <begin position="184"/>
        <end position="208"/>
    </location>
</feature>
<dbReference type="AlphaFoldDB" id="A0AAV6URP1"/>